<dbReference type="STRING" id="1508404.JMA_27840"/>
<dbReference type="EMBL" id="CP009416">
    <property type="protein sequence ID" value="AJD92101.1"/>
    <property type="molecule type" value="Genomic_DNA"/>
</dbReference>
<keyword evidence="2" id="KW-1185">Reference proteome</keyword>
<dbReference type="BioCyc" id="JESP1508404:G14D9-12065-MONOMER"/>
<dbReference type="KEGG" id="jeo:JMA_27840"/>
<dbReference type="AlphaFoldDB" id="A0A0B5APS7"/>
<reference evidence="1 2" key="1">
    <citation type="submission" date="2014-08" db="EMBL/GenBank/DDBJ databases">
        <title>Complete genome of a marine bacteria Jeotgalibacillus malaysiensis.</title>
        <authorList>
            <person name="Yaakop A.S."/>
            <person name="Chan K.-G."/>
            <person name="Goh K.M."/>
        </authorList>
    </citation>
    <scope>NUCLEOTIDE SEQUENCE [LARGE SCALE GENOMIC DNA]</scope>
    <source>
        <strain evidence="1 2">D5</strain>
    </source>
</reference>
<gene>
    <name evidence="1" type="ORF">JMA_27840</name>
</gene>
<dbReference type="Proteomes" id="UP000031449">
    <property type="component" value="Chromosome"/>
</dbReference>
<name>A0A0B5APS7_9BACL</name>
<accession>A0A0B5APS7</accession>
<dbReference type="HOGENOM" id="CLU_2916409_0_0_9"/>
<sequence>MILKVEHTTPSPVYRTKIVNPNIIHLQGHQLKKLESTLELYRKNPNHDHQLQSAIEFIAKH</sequence>
<protein>
    <submittedName>
        <fullName evidence="1">Uncharacterized protein</fullName>
    </submittedName>
</protein>
<evidence type="ECO:0000313" key="1">
    <source>
        <dbReference type="EMBL" id="AJD92101.1"/>
    </source>
</evidence>
<evidence type="ECO:0000313" key="2">
    <source>
        <dbReference type="Proteomes" id="UP000031449"/>
    </source>
</evidence>
<organism evidence="1 2">
    <name type="scientific">Jeotgalibacillus malaysiensis</name>
    <dbReference type="NCBI Taxonomy" id="1508404"/>
    <lineage>
        <taxon>Bacteria</taxon>
        <taxon>Bacillati</taxon>
        <taxon>Bacillota</taxon>
        <taxon>Bacilli</taxon>
        <taxon>Bacillales</taxon>
        <taxon>Caryophanaceae</taxon>
        <taxon>Jeotgalibacillus</taxon>
    </lineage>
</organism>
<proteinExistence type="predicted"/>